<dbReference type="InterPro" id="IPR033469">
    <property type="entry name" value="CYTH-like_dom_sf"/>
</dbReference>
<reference evidence="3 4" key="1">
    <citation type="submission" date="2009-02" db="EMBL/GenBank/DDBJ databases">
        <title>Annotation of Streptomyces hygroscopicus strain ATCC 53653.</title>
        <authorList>
            <consortium name="The Broad Institute Genome Sequencing Platform"/>
            <consortium name="Broad Institute Microbial Sequencing Center"/>
            <person name="Fischbach M."/>
            <person name="Godfrey P."/>
            <person name="Ward D."/>
            <person name="Young S."/>
            <person name="Zeng Q."/>
            <person name="Koehrsen M."/>
            <person name="Alvarado L."/>
            <person name="Berlin A.M."/>
            <person name="Bochicchio J."/>
            <person name="Borenstein D."/>
            <person name="Chapman S.B."/>
            <person name="Chen Z."/>
            <person name="Engels R."/>
            <person name="Freedman E."/>
            <person name="Gellesch M."/>
            <person name="Goldberg J."/>
            <person name="Griggs A."/>
            <person name="Gujja S."/>
            <person name="Heilman E.R."/>
            <person name="Heiman D.I."/>
            <person name="Hepburn T.A."/>
            <person name="Howarth C."/>
            <person name="Jen D."/>
            <person name="Larson L."/>
            <person name="Lewis B."/>
            <person name="Mehta T."/>
            <person name="Park D."/>
            <person name="Pearson M."/>
            <person name="Richards J."/>
            <person name="Roberts A."/>
            <person name="Saif S."/>
            <person name="Shea T.D."/>
            <person name="Shenoy N."/>
            <person name="Sisk P."/>
            <person name="Stolte C."/>
            <person name="Sykes S.N."/>
            <person name="Thomson T."/>
            <person name="Walk T."/>
            <person name="White J."/>
            <person name="Yandava C."/>
            <person name="Straight P."/>
            <person name="Clardy J."/>
            <person name="Hung D."/>
            <person name="Kolter R."/>
            <person name="Mekalanos J."/>
            <person name="Walker S."/>
            <person name="Walsh C.T."/>
            <person name="Wieland-Brown L.C."/>
            <person name="Haas B."/>
            <person name="Nusbaum C."/>
            <person name="Birren B."/>
        </authorList>
    </citation>
    <scope>NUCLEOTIDE SEQUENCE [LARGE SCALE GENOMIC DNA]</scope>
    <source>
        <strain evidence="3 4">ATCC 53653</strain>
    </source>
</reference>
<dbReference type="InterPro" id="IPR023577">
    <property type="entry name" value="CYTH_domain"/>
</dbReference>
<protein>
    <recommendedName>
        <fullName evidence="2">CYTH domain-containing protein</fullName>
    </recommendedName>
</protein>
<dbReference type="EMBL" id="GG657754">
    <property type="protein sequence ID" value="EFL25539.1"/>
    <property type="molecule type" value="Genomic_DNA"/>
</dbReference>
<sequence length="233" mass="25877">MTAPAPADATRLRPRTAPHGCSSAPARSDSAGRGTVLPPPTIVRHTAAPTERRPMAGIEFEAKALDIDPKKMERLIVEAGGVRRTEPRLMRRYVYDTIPAVPGRWVRLRDTGAVTTLCVKQISTDAVDGTHETEVTVDNFEETNALLGLMGLTPRSYQENRRTSYALGAVRLELDEWPLIPPYLEIEADDEPQVWAAAEALGFDRERLTSFNTTKVYDLYGIDLDAITDLRFE</sequence>
<keyword evidence="4" id="KW-1185">Reference proteome</keyword>
<evidence type="ECO:0000313" key="4">
    <source>
        <dbReference type="Proteomes" id="UP000003963"/>
    </source>
</evidence>
<proteinExistence type="predicted"/>
<dbReference type="HOGENOM" id="CLU_103775_0_0_11"/>
<dbReference type="AlphaFoldDB" id="D9WII1"/>
<dbReference type="SUPFAM" id="SSF55154">
    <property type="entry name" value="CYTH-like phosphatases"/>
    <property type="match status" value="1"/>
</dbReference>
<feature type="region of interest" description="Disordered" evidence="1">
    <location>
        <begin position="1"/>
        <end position="50"/>
    </location>
</feature>
<gene>
    <name evidence="3" type="ORF">SSOG_05253</name>
</gene>
<evidence type="ECO:0000256" key="1">
    <source>
        <dbReference type="SAM" id="MobiDB-lite"/>
    </source>
</evidence>
<evidence type="ECO:0000313" key="3">
    <source>
        <dbReference type="EMBL" id="EFL25539.1"/>
    </source>
</evidence>
<dbReference type="STRING" id="457427.SSOG_05253"/>
<accession>D9WII1</accession>
<name>D9WII1_9ACTN</name>
<dbReference type="Gene3D" id="2.40.320.10">
    <property type="entry name" value="Hypothetical Protein Pfu-838710-001"/>
    <property type="match status" value="1"/>
</dbReference>
<organism evidence="3 4">
    <name type="scientific">Streptomyces himastatinicus ATCC 53653</name>
    <dbReference type="NCBI Taxonomy" id="457427"/>
    <lineage>
        <taxon>Bacteria</taxon>
        <taxon>Bacillati</taxon>
        <taxon>Actinomycetota</taxon>
        <taxon>Actinomycetes</taxon>
        <taxon>Kitasatosporales</taxon>
        <taxon>Streptomycetaceae</taxon>
        <taxon>Streptomyces</taxon>
        <taxon>Streptomyces violaceusniger group</taxon>
    </lineage>
</organism>
<feature type="domain" description="CYTH" evidence="2">
    <location>
        <begin position="59"/>
        <end position="213"/>
    </location>
</feature>
<dbReference type="Proteomes" id="UP000003963">
    <property type="component" value="Unassembled WGS sequence"/>
</dbReference>
<dbReference type="Pfam" id="PF01928">
    <property type="entry name" value="CYTH"/>
    <property type="match status" value="1"/>
</dbReference>
<evidence type="ECO:0000259" key="2">
    <source>
        <dbReference type="Pfam" id="PF01928"/>
    </source>
</evidence>